<dbReference type="AlphaFoldDB" id="A0A5K7SEG4"/>
<dbReference type="PANTHER" id="PTHR44086:SF10">
    <property type="entry name" value="THIOSULFATE SULFURTRANSFERASE_RHODANESE-LIKE DOMAIN-CONTAINING PROTEIN 3"/>
    <property type="match status" value="1"/>
</dbReference>
<evidence type="ECO:0000259" key="1">
    <source>
        <dbReference type="PROSITE" id="PS50206"/>
    </source>
</evidence>
<sequence>MDARIKYSVLLVGVGIILAFLPFDAAQTFQLKSNELLTRSASDNMYFSVDQVARAVNSEDSTIQIIDVRSAAQFRECNIPSSINIPFDDLQNPLWEATLNQKKVKNIFYGNGDQTANYAWTIVTGLGYPNNYVMKGGLNEWFHTVMLSQYSGEKITPAENARFENRLNARKAFTQINSLPDSLKTKFFNAKRLNQSKLDGGCN</sequence>
<dbReference type="Gene3D" id="3.40.250.10">
    <property type="entry name" value="Rhodanese-like domain"/>
    <property type="match status" value="1"/>
</dbReference>
<dbReference type="SUPFAM" id="SSF52821">
    <property type="entry name" value="Rhodanese/Cell cycle control phosphatase"/>
    <property type="match status" value="1"/>
</dbReference>
<dbReference type="GO" id="GO:0004792">
    <property type="term" value="F:thiosulfate-cyanide sulfurtransferase activity"/>
    <property type="evidence" value="ECO:0007669"/>
    <property type="project" value="TreeGrafter"/>
</dbReference>
<accession>A0A5K7SEG4</accession>
<feature type="domain" description="Rhodanese" evidence="1">
    <location>
        <begin position="59"/>
        <end position="150"/>
    </location>
</feature>
<evidence type="ECO:0000313" key="3">
    <source>
        <dbReference type="Proteomes" id="UP001193389"/>
    </source>
</evidence>
<dbReference type="PANTHER" id="PTHR44086">
    <property type="entry name" value="THIOSULFATE SULFURTRANSFERASE RDL2, MITOCHONDRIAL-RELATED"/>
    <property type="match status" value="1"/>
</dbReference>
<dbReference type="InterPro" id="IPR001763">
    <property type="entry name" value="Rhodanese-like_dom"/>
</dbReference>
<keyword evidence="3" id="KW-1185">Reference proteome</keyword>
<dbReference type="EMBL" id="AP018694">
    <property type="protein sequence ID" value="BBE19981.1"/>
    <property type="molecule type" value="Genomic_DNA"/>
</dbReference>
<dbReference type="SMART" id="SM00450">
    <property type="entry name" value="RHOD"/>
    <property type="match status" value="1"/>
</dbReference>
<dbReference type="Proteomes" id="UP001193389">
    <property type="component" value="Chromosome"/>
</dbReference>
<proteinExistence type="predicted"/>
<dbReference type="CDD" id="cd00158">
    <property type="entry name" value="RHOD"/>
    <property type="match status" value="1"/>
</dbReference>
<dbReference type="PROSITE" id="PS50206">
    <property type="entry name" value="RHODANESE_3"/>
    <property type="match status" value="1"/>
</dbReference>
<name>A0A5K7SEG4_9BACT</name>
<dbReference type="InterPro" id="IPR036873">
    <property type="entry name" value="Rhodanese-like_dom_sf"/>
</dbReference>
<dbReference type="KEGG" id="anf:AQPE_4172"/>
<dbReference type="Pfam" id="PF00581">
    <property type="entry name" value="Rhodanese"/>
    <property type="match status" value="1"/>
</dbReference>
<organism evidence="2 3">
    <name type="scientific">Aquipluma nitroreducens</name>
    <dbReference type="NCBI Taxonomy" id="2010828"/>
    <lineage>
        <taxon>Bacteria</taxon>
        <taxon>Pseudomonadati</taxon>
        <taxon>Bacteroidota</taxon>
        <taxon>Bacteroidia</taxon>
        <taxon>Marinilabiliales</taxon>
        <taxon>Prolixibacteraceae</taxon>
        <taxon>Aquipluma</taxon>
    </lineage>
</organism>
<dbReference type="RefSeq" id="WP_318348183.1">
    <property type="nucleotide sequence ID" value="NZ_AP018694.1"/>
</dbReference>
<protein>
    <recommendedName>
        <fullName evidence="1">Rhodanese domain-containing protein</fullName>
    </recommendedName>
</protein>
<evidence type="ECO:0000313" key="2">
    <source>
        <dbReference type="EMBL" id="BBE19981.1"/>
    </source>
</evidence>
<gene>
    <name evidence="2" type="ORF">AQPE_4172</name>
</gene>
<reference evidence="2" key="1">
    <citation type="journal article" date="2020" name="Int. J. Syst. Evol. Microbiol.">
        <title>Aquipluma nitroreducens gen. nov. sp. nov., a novel facultatively anaerobic bacterium isolated from a freshwater lake.</title>
        <authorList>
            <person name="Watanabe M."/>
            <person name="Kojima H."/>
            <person name="Fukui M."/>
        </authorList>
    </citation>
    <scope>NUCLEOTIDE SEQUENCE</scope>
    <source>
        <strain evidence="2">MeG22</strain>
    </source>
</reference>